<dbReference type="EMBL" id="MU825400">
    <property type="protein sequence ID" value="KAJ7392729.1"/>
    <property type="molecule type" value="Genomic_DNA"/>
</dbReference>
<reference evidence="1" key="1">
    <citation type="submission" date="2023-01" db="EMBL/GenBank/DDBJ databases">
        <title>Genome assembly of the deep-sea coral Lophelia pertusa.</title>
        <authorList>
            <person name="Herrera S."/>
            <person name="Cordes E."/>
        </authorList>
    </citation>
    <scope>NUCLEOTIDE SEQUENCE</scope>
    <source>
        <strain evidence="1">USNM1676648</strain>
        <tissue evidence="1">Polyp</tissue>
    </source>
</reference>
<dbReference type="Proteomes" id="UP001163046">
    <property type="component" value="Unassembled WGS sequence"/>
</dbReference>
<accession>A0A9X0DC91</accession>
<comment type="caution">
    <text evidence="1">The sequence shown here is derived from an EMBL/GenBank/DDBJ whole genome shotgun (WGS) entry which is preliminary data.</text>
</comment>
<name>A0A9X0DC91_9CNID</name>
<proteinExistence type="predicted"/>
<evidence type="ECO:0000313" key="1">
    <source>
        <dbReference type="EMBL" id="KAJ7392729.1"/>
    </source>
</evidence>
<dbReference type="AlphaFoldDB" id="A0A9X0DC91"/>
<keyword evidence="2" id="KW-1185">Reference proteome</keyword>
<evidence type="ECO:0000313" key="2">
    <source>
        <dbReference type="Proteomes" id="UP001163046"/>
    </source>
</evidence>
<protein>
    <submittedName>
        <fullName evidence="1">Uncharacterized protein</fullName>
    </submittedName>
</protein>
<sequence>MLAGVLTNITVCYLPLSSHSTKWKNVLRAADPGGNITAAFWHATFPSSCTFRLRSHASSAKLDRAGGLGANPGRLQSERSLGQHLHSHRVQSWPVEGLVRKRKT</sequence>
<gene>
    <name evidence="1" type="ORF">OS493_010382</name>
</gene>
<organism evidence="1 2">
    <name type="scientific">Desmophyllum pertusum</name>
    <dbReference type="NCBI Taxonomy" id="174260"/>
    <lineage>
        <taxon>Eukaryota</taxon>
        <taxon>Metazoa</taxon>
        <taxon>Cnidaria</taxon>
        <taxon>Anthozoa</taxon>
        <taxon>Hexacorallia</taxon>
        <taxon>Scleractinia</taxon>
        <taxon>Caryophylliina</taxon>
        <taxon>Caryophylliidae</taxon>
        <taxon>Desmophyllum</taxon>
    </lineage>
</organism>